<organism evidence="5 6">
    <name type="scientific">Intoshia linei</name>
    <dbReference type="NCBI Taxonomy" id="1819745"/>
    <lineage>
        <taxon>Eukaryota</taxon>
        <taxon>Metazoa</taxon>
        <taxon>Spiralia</taxon>
        <taxon>Lophotrochozoa</taxon>
        <taxon>Mesozoa</taxon>
        <taxon>Orthonectida</taxon>
        <taxon>Rhopaluridae</taxon>
        <taxon>Intoshia</taxon>
    </lineage>
</organism>
<evidence type="ECO:0000256" key="3">
    <source>
        <dbReference type="ARBA" id="ARBA00022691"/>
    </source>
</evidence>
<dbReference type="GO" id="GO:0070131">
    <property type="term" value="P:positive regulation of mitochondrial translation"/>
    <property type="evidence" value="ECO:0007669"/>
    <property type="project" value="TreeGrafter"/>
</dbReference>
<dbReference type="GO" id="GO:0032259">
    <property type="term" value="P:methylation"/>
    <property type="evidence" value="ECO:0007669"/>
    <property type="project" value="UniProtKB-KW"/>
</dbReference>
<dbReference type="GO" id="GO:0008168">
    <property type="term" value="F:methyltransferase activity"/>
    <property type="evidence" value="ECO:0007669"/>
    <property type="project" value="UniProtKB-KW"/>
</dbReference>
<dbReference type="GO" id="GO:0005739">
    <property type="term" value="C:mitochondrion"/>
    <property type="evidence" value="ECO:0007669"/>
    <property type="project" value="TreeGrafter"/>
</dbReference>
<evidence type="ECO:0000313" key="5">
    <source>
        <dbReference type="EMBL" id="OAF66474.1"/>
    </source>
</evidence>
<keyword evidence="3" id="KW-0949">S-adenosyl-L-methionine</keyword>
<dbReference type="PANTHER" id="PTHR13563:SF5">
    <property type="entry name" value="TRNA METHYLTRANSFERASE 10 HOMOLOG C"/>
    <property type="match status" value="1"/>
</dbReference>
<dbReference type="Gene3D" id="3.40.1280.30">
    <property type="match status" value="1"/>
</dbReference>
<keyword evidence="2" id="KW-0808">Transferase</keyword>
<dbReference type="GO" id="GO:0000049">
    <property type="term" value="F:tRNA binding"/>
    <property type="evidence" value="ECO:0007669"/>
    <property type="project" value="TreeGrafter"/>
</dbReference>
<dbReference type="InterPro" id="IPR038459">
    <property type="entry name" value="MT_TRM10-typ_sf"/>
</dbReference>
<sequence>MYDWFDILDFKLKFGLQRLFVLVYLSDKLNEYEMKILSRQLLIRIRLNLNLPKNAKHTKYVESVNYNSKESDTITRECINYDPRERGESAIKKIENLPDFAKKRLNYLKKETETLRALDENVPDEIQPHNWLKLLVTNTIDGRKKLLHYLFVTQIRKMKASEKKSEIAIKTAEKKKLVNELIATGEKDKYIKSILPQVYGNMKNMIHYRRISWKNMTDPKEIVIDCGYENVMNEKEISNLAEQIIICYAANKKNLEPLRIILCRLSQEGYLYFCLCKYIPVEIIETLFTFEICDKPVKNWIVDFNKRNEFIQPKKLIYLSPDARDILREISRDEIYVIGGLIDKLNPNKHSLAYCSENNIQIKKLPLDNYVK</sequence>
<accession>A0A177AZ72</accession>
<dbReference type="EMBL" id="LWCA01000923">
    <property type="protein sequence ID" value="OAF66474.1"/>
    <property type="molecule type" value="Genomic_DNA"/>
</dbReference>
<proteinExistence type="predicted"/>
<dbReference type="PANTHER" id="PTHR13563">
    <property type="entry name" value="TRNA (GUANINE-9-) METHYLTRANSFERASE"/>
    <property type="match status" value="1"/>
</dbReference>
<evidence type="ECO:0000256" key="1">
    <source>
        <dbReference type="ARBA" id="ARBA00022603"/>
    </source>
</evidence>
<reference evidence="5 6" key="1">
    <citation type="submission" date="2016-04" db="EMBL/GenBank/DDBJ databases">
        <title>The genome of Intoshia linei affirms orthonectids as highly simplified spiralians.</title>
        <authorList>
            <person name="Mikhailov K.V."/>
            <person name="Slusarev G.S."/>
            <person name="Nikitin M.A."/>
            <person name="Logacheva M.D."/>
            <person name="Penin A."/>
            <person name="Aleoshin V."/>
            <person name="Panchin Y.V."/>
        </authorList>
    </citation>
    <scope>NUCLEOTIDE SEQUENCE [LARGE SCALE GENOMIC DNA]</scope>
    <source>
        <strain evidence="5">Intl2013</strain>
        <tissue evidence="5">Whole animal</tissue>
    </source>
</reference>
<evidence type="ECO:0000313" key="6">
    <source>
        <dbReference type="Proteomes" id="UP000078046"/>
    </source>
</evidence>
<dbReference type="InterPro" id="IPR028564">
    <property type="entry name" value="MT_TRM10-typ"/>
</dbReference>
<evidence type="ECO:0000256" key="2">
    <source>
        <dbReference type="ARBA" id="ARBA00022679"/>
    </source>
</evidence>
<keyword evidence="1" id="KW-0489">Methyltransferase</keyword>
<dbReference type="GO" id="GO:0097745">
    <property type="term" value="P:mitochondrial tRNA 5'-end processing"/>
    <property type="evidence" value="ECO:0007669"/>
    <property type="project" value="TreeGrafter"/>
</dbReference>
<evidence type="ECO:0000259" key="4">
    <source>
        <dbReference type="PROSITE" id="PS51675"/>
    </source>
</evidence>
<dbReference type="PROSITE" id="PS51675">
    <property type="entry name" value="SAM_MT_TRM10"/>
    <property type="match status" value="1"/>
</dbReference>
<dbReference type="InterPro" id="IPR007356">
    <property type="entry name" value="tRNA_m1G_MeTrfase_euk"/>
</dbReference>
<dbReference type="OrthoDB" id="278300at2759"/>
<keyword evidence="6" id="KW-1185">Reference proteome</keyword>
<dbReference type="AlphaFoldDB" id="A0A177AZ72"/>
<name>A0A177AZ72_9BILA</name>
<gene>
    <name evidence="5" type="ORF">A3Q56_05803</name>
</gene>
<feature type="domain" description="SAM-dependent MTase TRM10-type" evidence="4">
    <location>
        <begin position="207"/>
        <end position="372"/>
    </location>
</feature>
<dbReference type="GO" id="GO:0005654">
    <property type="term" value="C:nucleoplasm"/>
    <property type="evidence" value="ECO:0007669"/>
    <property type="project" value="TreeGrafter"/>
</dbReference>
<protein>
    <submittedName>
        <fullName evidence="5">Mitochondrial RNase P protein 1</fullName>
    </submittedName>
</protein>
<comment type="caution">
    <text evidence="5">The sequence shown here is derived from an EMBL/GenBank/DDBJ whole genome shotgun (WGS) entry which is preliminary data.</text>
</comment>
<dbReference type="Proteomes" id="UP000078046">
    <property type="component" value="Unassembled WGS sequence"/>
</dbReference>